<gene>
    <name evidence="2" type="ORF">GCM10023143_08610</name>
</gene>
<sequence>MLVLAGNIPFFSSAKGDPIGKGEKIADDSCVKRCPPRGVEEFIFMSPRTQSRSQEDDKCVFYKSITEFYKWYLQHEDMIRTALSGDNREKDFLPPLNLSWENLHEYFEYIKTHYPDVAIRAGDNSAGRPAELPVIQAVRPAAPADVPDQDITAPDEPSSSGDVHVQIIAR</sequence>
<evidence type="ECO:0000256" key="1">
    <source>
        <dbReference type="SAM" id="MobiDB-lite"/>
    </source>
</evidence>
<keyword evidence="3" id="KW-1185">Reference proteome</keyword>
<organism evidence="2 3">
    <name type="scientific">Compostibacter hankyongensis</name>
    <dbReference type="NCBI Taxonomy" id="1007089"/>
    <lineage>
        <taxon>Bacteria</taxon>
        <taxon>Pseudomonadati</taxon>
        <taxon>Bacteroidota</taxon>
        <taxon>Chitinophagia</taxon>
        <taxon>Chitinophagales</taxon>
        <taxon>Chitinophagaceae</taxon>
        <taxon>Compostibacter</taxon>
    </lineage>
</organism>
<reference evidence="3" key="1">
    <citation type="journal article" date="2019" name="Int. J. Syst. Evol. Microbiol.">
        <title>The Global Catalogue of Microorganisms (GCM) 10K type strain sequencing project: providing services to taxonomists for standard genome sequencing and annotation.</title>
        <authorList>
            <consortium name="The Broad Institute Genomics Platform"/>
            <consortium name="The Broad Institute Genome Sequencing Center for Infectious Disease"/>
            <person name="Wu L."/>
            <person name="Ma J."/>
        </authorList>
    </citation>
    <scope>NUCLEOTIDE SEQUENCE [LARGE SCALE GENOMIC DNA]</scope>
    <source>
        <strain evidence="3">JCM 17664</strain>
    </source>
</reference>
<protein>
    <submittedName>
        <fullName evidence="2">Uncharacterized protein</fullName>
    </submittedName>
</protein>
<feature type="region of interest" description="Disordered" evidence="1">
    <location>
        <begin position="143"/>
        <end position="164"/>
    </location>
</feature>
<proteinExistence type="predicted"/>
<dbReference type="Proteomes" id="UP001501207">
    <property type="component" value="Unassembled WGS sequence"/>
</dbReference>
<accession>A0ABP8FI28</accession>
<evidence type="ECO:0000313" key="3">
    <source>
        <dbReference type="Proteomes" id="UP001501207"/>
    </source>
</evidence>
<comment type="caution">
    <text evidence="2">The sequence shown here is derived from an EMBL/GenBank/DDBJ whole genome shotgun (WGS) entry which is preliminary data.</text>
</comment>
<dbReference type="EMBL" id="BAABFN010000001">
    <property type="protein sequence ID" value="GAA4304313.1"/>
    <property type="molecule type" value="Genomic_DNA"/>
</dbReference>
<name>A0ABP8FI28_9BACT</name>
<evidence type="ECO:0000313" key="2">
    <source>
        <dbReference type="EMBL" id="GAA4304313.1"/>
    </source>
</evidence>